<evidence type="ECO:0000313" key="3">
    <source>
        <dbReference type="Proteomes" id="UP001141552"/>
    </source>
</evidence>
<accession>A0A9Q0FH11</accession>
<dbReference type="Proteomes" id="UP001141552">
    <property type="component" value="Unassembled WGS sequence"/>
</dbReference>
<keyword evidence="1" id="KW-0812">Transmembrane</keyword>
<organism evidence="2 3">
    <name type="scientific">Turnera subulata</name>
    <dbReference type="NCBI Taxonomy" id="218843"/>
    <lineage>
        <taxon>Eukaryota</taxon>
        <taxon>Viridiplantae</taxon>
        <taxon>Streptophyta</taxon>
        <taxon>Embryophyta</taxon>
        <taxon>Tracheophyta</taxon>
        <taxon>Spermatophyta</taxon>
        <taxon>Magnoliopsida</taxon>
        <taxon>eudicotyledons</taxon>
        <taxon>Gunneridae</taxon>
        <taxon>Pentapetalae</taxon>
        <taxon>rosids</taxon>
        <taxon>fabids</taxon>
        <taxon>Malpighiales</taxon>
        <taxon>Passifloraceae</taxon>
        <taxon>Turnera</taxon>
    </lineage>
</organism>
<reference evidence="2" key="1">
    <citation type="submission" date="2022-02" db="EMBL/GenBank/DDBJ databases">
        <authorList>
            <person name="Henning P.M."/>
            <person name="McCubbin A.G."/>
            <person name="Shore J.S."/>
        </authorList>
    </citation>
    <scope>NUCLEOTIDE SEQUENCE</scope>
    <source>
        <strain evidence="2">F60SS</strain>
        <tissue evidence="2">Leaves</tissue>
    </source>
</reference>
<dbReference type="PANTHER" id="PTHR34781">
    <property type="entry name" value="TRANSMEMBRANE PROTEIN"/>
    <property type="match status" value="1"/>
</dbReference>
<feature type="transmembrane region" description="Helical" evidence="1">
    <location>
        <begin position="55"/>
        <end position="80"/>
    </location>
</feature>
<dbReference type="PANTHER" id="PTHR34781:SF10">
    <property type="entry name" value="PROTEIN, PUTATIVE-RELATED"/>
    <property type="match status" value="1"/>
</dbReference>
<keyword evidence="1" id="KW-0472">Membrane</keyword>
<reference evidence="2" key="2">
    <citation type="journal article" date="2023" name="Plants (Basel)">
        <title>Annotation of the Turnera subulata (Passifloraceae) Draft Genome Reveals the S-Locus Evolved after the Divergence of Turneroideae from Passifloroideae in a Stepwise Manner.</title>
        <authorList>
            <person name="Henning P.M."/>
            <person name="Roalson E.H."/>
            <person name="Mir W."/>
            <person name="McCubbin A.G."/>
            <person name="Shore J.S."/>
        </authorList>
    </citation>
    <scope>NUCLEOTIDE SEQUENCE</scope>
    <source>
        <strain evidence="2">F60SS</strain>
    </source>
</reference>
<keyword evidence="1" id="KW-1133">Transmembrane helix</keyword>
<dbReference type="EMBL" id="JAKUCV010005697">
    <property type="protein sequence ID" value="KAJ4830212.1"/>
    <property type="molecule type" value="Genomic_DNA"/>
</dbReference>
<evidence type="ECO:0000256" key="1">
    <source>
        <dbReference type="SAM" id="Phobius"/>
    </source>
</evidence>
<comment type="caution">
    <text evidence="2">The sequence shown here is derived from an EMBL/GenBank/DDBJ whole genome shotgun (WGS) entry which is preliminary data.</text>
</comment>
<proteinExistence type="predicted"/>
<gene>
    <name evidence="2" type="ORF">Tsubulata_035746</name>
</gene>
<keyword evidence="3" id="KW-1185">Reference proteome</keyword>
<evidence type="ECO:0000313" key="2">
    <source>
        <dbReference type="EMBL" id="KAJ4830212.1"/>
    </source>
</evidence>
<feature type="transmembrane region" description="Helical" evidence="1">
    <location>
        <begin position="86"/>
        <end position="108"/>
    </location>
</feature>
<dbReference type="OrthoDB" id="1936751at2759"/>
<sequence>MRAQEQGQSRVFYELCSMIIQILKVPSLPVPIRNPYVASTSSSASSSSSSSGFPVATLAQVSPTAFASLFIGISLALMLFGTVTFVIGFILMPWVFGLVLLFYVAGILSTLSDFGKSLLDPPSARHAPDMNTNCYEKNSDETKEDDCVDKDRDAACLHVCKLHHSFVPRELKQQPWSEEHEQNHSYYYRTPICHFCCFFQELPLCYAAV</sequence>
<name>A0A9Q0FH11_9ROSI</name>
<dbReference type="AlphaFoldDB" id="A0A9Q0FH11"/>
<protein>
    <submittedName>
        <fullName evidence="2">Uncharacterized protein</fullName>
    </submittedName>
</protein>